<organism evidence="1 2">
    <name type="scientific">Dermacentor silvarum</name>
    <name type="common">Tick</name>
    <dbReference type="NCBI Taxonomy" id="543639"/>
    <lineage>
        <taxon>Eukaryota</taxon>
        <taxon>Metazoa</taxon>
        <taxon>Ecdysozoa</taxon>
        <taxon>Arthropoda</taxon>
        <taxon>Chelicerata</taxon>
        <taxon>Arachnida</taxon>
        <taxon>Acari</taxon>
        <taxon>Parasitiformes</taxon>
        <taxon>Ixodida</taxon>
        <taxon>Ixodoidea</taxon>
        <taxon>Ixodidae</taxon>
        <taxon>Rhipicephalinae</taxon>
        <taxon>Dermacentor</taxon>
    </lineage>
</organism>
<comment type="caution">
    <text evidence="1">The sequence shown here is derived from an EMBL/GenBank/DDBJ whole genome shotgun (WGS) entry which is preliminary data.</text>
</comment>
<evidence type="ECO:0000313" key="1">
    <source>
        <dbReference type="EMBL" id="KAH7965282.1"/>
    </source>
</evidence>
<dbReference type="EMBL" id="CM023471">
    <property type="protein sequence ID" value="KAH7965282.1"/>
    <property type="molecule type" value="Genomic_DNA"/>
</dbReference>
<proteinExistence type="predicted"/>
<accession>A0ACB8DAV3</accession>
<dbReference type="Proteomes" id="UP000821865">
    <property type="component" value="Chromosome 2"/>
</dbReference>
<evidence type="ECO:0000313" key="2">
    <source>
        <dbReference type="Proteomes" id="UP000821865"/>
    </source>
</evidence>
<keyword evidence="2" id="KW-1185">Reference proteome</keyword>
<reference evidence="1" key="1">
    <citation type="submission" date="2020-05" db="EMBL/GenBank/DDBJ databases">
        <title>Large-scale comparative analyses of tick genomes elucidate their genetic diversity and vector capacities.</title>
        <authorList>
            <person name="Jia N."/>
            <person name="Wang J."/>
            <person name="Shi W."/>
            <person name="Du L."/>
            <person name="Sun Y."/>
            <person name="Zhan W."/>
            <person name="Jiang J."/>
            <person name="Wang Q."/>
            <person name="Zhang B."/>
            <person name="Ji P."/>
            <person name="Sakyi L.B."/>
            <person name="Cui X."/>
            <person name="Yuan T."/>
            <person name="Jiang B."/>
            <person name="Yang W."/>
            <person name="Lam T.T.-Y."/>
            <person name="Chang Q."/>
            <person name="Ding S."/>
            <person name="Wang X."/>
            <person name="Zhu J."/>
            <person name="Ruan X."/>
            <person name="Zhao L."/>
            <person name="Wei J."/>
            <person name="Que T."/>
            <person name="Du C."/>
            <person name="Cheng J."/>
            <person name="Dai P."/>
            <person name="Han X."/>
            <person name="Huang E."/>
            <person name="Gao Y."/>
            <person name="Liu J."/>
            <person name="Shao H."/>
            <person name="Ye R."/>
            <person name="Li L."/>
            <person name="Wei W."/>
            <person name="Wang X."/>
            <person name="Wang C."/>
            <person name="Yang T."/>
            <person name="Huo Q."/>
            <person name="Li W."/>
            <person name="Guo W."/>
            <person name="Chen H."/>
            <person name="Zhou L."/>
            <person name="Ni X."/>
            <person name="Tian J."/>
            <person name="Zhou Y."/>
            <person name="Sheng Y."/>
            <person name="Liu T."/>
            <person name="Pan Y."/>
            <person name="Xia L."/>
            <person name="Li J."/>
            <person name="Zhao F."/>
            <person name="Cao W."/>
        </authorList>
    </citation>
    <scope>NUCLEOTIDE SEQUENCE</scope>
    <source>
        <strain evidence="1">Dsil-2018</strain>
    </source>
</reference>
<name>A0ACB8DAV3_DERSI</name>
<sequence>MESMFSILKKMAQHSLPFQAACDCGICTDCLEDACDIVCKKQHPRIGSAKDCSSDFQSSEDVKSLWCSICYHIQAYITRHLVGDKEVLSPKQGLVHDTNWESYFEMLRLLFVPGQIQRIHQQLLATSGILTLLQQSIQDLIQIKWPLHQKDSVSVELTGRKLQVNDRAFRAVHYLAVYEPAISACQGVLGPFRASFIHAVHVALGQAVEDLETRFGHRIHLPQNLYIMLNTGCYLENSLLNCASALSGKNEQAQLQQGPLLNFTGTAMLCSLQYPQKTLPQNMMNSNLTTNTIHNSHTNRPRGCASYNLPCSLVLHGHSFPQTPESGFHWLYAWPCLTAAEGTLSTLLASQAASQAKSHEVADEEQHLLNALLSILMLCDYHEGELTSVLVSVIENVVASLTTPILTSTREKQCLWLHQMWEEIEQHSKTSSNLQGESLLVELLSCTMAVVPTFPAPLLACLTRLGGLVAKVGVVSASNSAAMQVQQKMKCSKMHVIVYDLA</sequence>
<gene>
    <name evidence="1" type="ORF">HPB49_005907</name>
</gene>
<protein>
    <submittedName>
        <fullName evidence="1">Uncharacterized protein</fullName>
    </submittedName>
</protein>